<evidence type="ECO:0000256" key="3">
    <source>
        <dbReference type="PROSITE-ProRule" id="PRU00023"/>
    </source>
</evidence>
<keyword evidence="2 3" id="KW-0040">ANK repeat</keyword>
<dbReference type="Proteomes" id="UP000479190">
    <property type="component" value="Unassembled WGS sequence"/>
</dbReference>
<dbReference type="InterPro" id="IPR036770">
    <property type="entry name" value="Ankyrin_rpt-contain_sf"/>
</dbReference>
<name>A0A6H5ICK4_9HYME</name>
<reference evidence="4 5" key="1">
    <citation type="submission" date="2020-02" db="EMBL/GenBank/DDBJ databases">
        <authorList>
            <person name="Ferguson B K."/>
        </authorList>
    </citation>
    <scope>NUCLEOTIDE SEQUENCE [LARGE SCALE GENOMIC DNA]</scope>
</reference>
<dbReference type="SUPFAM" id="SSF48403">
    <property type="entry name" value="Ankyrin repeat"/>
    <property type="match status" value="1"/>
</dbReference>
<dbReference type="Gene3D" id="1.25.40.20">
    <property type="entry name" value="Ankyrin repeat-containing domain"/>
    <property type="match status" value="1"/>
</dbReference>
<proteinExistence type="predicted"/>
<dbReference type="PROSITE" id="PS50297">
    <property type="entry name" value="ANK_REP_REGION"/>
    <property type="match status" value="4"/>
</dbReference>
<keyword evidence="5" id="KW-1185">Reference proteome</keyword>
<dbReference type="SMART" id="SM00248">
    <property type="entry name" value="ANK"/>
    <property type="match status" value="9"/>
</dbReference>
<accession>A0A6H5ICK4</accession>
<dbReference type="PANTHER" id="PTHR24198:SF165">
    <property type="entry name" value="ANKYRIN REPEAT-CONTAINING PROTEIN-RELATED"/>
    <property type="match status" value="1"/>
</dbReference>
<sequence>MATSIDFPEEPSENAEIIYEPIVEVLVVPWLGREPIETQAEDDSERAAISKIYSLFLNWTSPELPDLLDHWQREDIDFILMSAASDMSEENFRADGAAIIRFLAASGYKDEPPLDEEGRPIERRVTALHLVDEARSIYDEHTDTDRQLFRDLFLIYDRFDVNYVDPRGWSHFRAACEFGFDDLVEKFLVHGRVNPDRGLDPNTRLTHLQTAMYHEHRRVVELLLRHGADPNLRNEAGYTLLHHVAMTLDDHPAKVELLFETCRELGPRRVEVDAPDERWGETAFHQALENGNLKIAESLLGHGADPCLARRLDGQTPLHVICDKLDFEDLQRFSEMRSRGGEAIRARELDARDRLGNTPLHLAAQRPEARLVEPLLGLGAEPNAANELGETPLHRMAASWPDARTIELLLRRGADAEARARDGSTPLHALCRGDHEHDDDRSLETFLRVSEELSDEPVPIDARDGSARTALQLAVASLKPNCVRALLSRGADLASFLFPDEDYFGETFVPSRLEHERPVAHGTATALRLASSALACVEQLESSGRYELDRADLLTIVKFFCVRGLFRVRMRVGLGDDHWREPEFAQRAKACMMTPCLSLYDLTSVGPEAAARLVTHAQFCKFDLAADDWRHDELRATFLAHLFAQMSAGFFRRLRPLLLDPHPLWLDWLAESEFYQLACAEAAREQDKGCRRAIKFL</sequence>
<organism evidence="4 5">
    <name type="scientific">Trichogramma brassicae</name>
    <dbReference type="NCBI Taxonomy" id="86971"/>
    <lineage>
        <taxon>Eukaryota</taxon>
        <taxon>Metazoa</taxon>
        <taxon>Ecdysozoa</taxon>
        <taxon>Arthropoda</taxon>
        <taxon>Hexapoda</taxon>
        <taxon>Insecta</taxon>
        <taxon>Pterygota</taxon>
        <taxon>Neoptera</taxon>
        <taxon>Endopterygota</taxon>
        <taxon>Hymenoptera</taxon>
        <taxon>Apocrita</taxon>
        <taxon>Proctotrupomorpha</taxon>
        <taxon>Chalcidoidea</taxon>
        <taxon>Trichogrammatidae</taxon>
        <taxon>Trichogramma</taxon>
    </lineage>
</organism>
<feature type="repeat" description="ANK" evidence="3">
    <location>
        <begin position="203"/>
        <end position="235"/>
    </location>
</feature>
<dbReference type="PANTHER" id="PTHR24198">
    <property type="entry name" value="ANKYRIN REPEAT AND PROTEIN KINASE DOMAIN-CONTAINING PROTEIN"/>
    <property type="match status" value="1"/>
</dbReference>
<dbReference type="OrthoDB" id="9995210at2759"/>
<evidence type="ECO:0000256" key="1">
    <source>
        <dbReference type="ARBA" id="ARBA00022737"/>
    </source>
</evidence>
<dbReference type="Pfam" id="PF12796">
    <property type="entry name" value="Ank_2"/>
    <property type="match status" value="2"/>
</dbReference>
<feature type="repeat" description="ANK" evidence="3">
    <location>
        <begin position="279"/>
        <end position="311"/>
    </location>
</feature>
<dbReference type="InterPro" id="IPR002110">
    <property type="entry name" value="Ankyrin_rpt"/>
</dbReference>
<protein>
    <submittedName>
        <fullName evidence="4">Uncharacterized protein</fullName>
    </submittedName>
</protein>
<dbReference type="PROSITE" id="PS50088">
    <property type="entry name" value="ANK_REPEAT"/>
    <property type="match status" value="4"/>
</dbReference>
<evidence type="ECO:0000256" key="2">
    <source>
        <dbReference type="ARBA" id="ARBA00023043"/>
    </source>
</evidence>
<keyword evidence="1" id="KW-0677">Repeat</keyword>
<feature type="repeat" description="ANK" evidence="3">
    <location>
        <begin position="355"/>
        <end position="387"/>
    </location>
</feature>
<evidence type="ECO:0000313" key="5">
    <source>
        <dbReference type="Proteomes" id="UP000479190"/>
    </source>
</evidence>
<dbReference type="AlphaFoldDB" id="A0A6H5ICK4"/>
<gene>
    <name evidence="4" type="ORF">TBRA_LOCUS6154</name>
</gene>
<dbReference type="PRINTS" id="PR01415">
    <property type="entry name" value="ANKYRIN"/>
</dbReference>
<dbReference type="EMBL" id="CADCXV010000739">
    <property type="protein sequence ID" value="CAB0034256.1"/>
    <property type="molecule type" value="Genomic_DNA"/>
</dbReference>
<evidence type="ECO:0000313" key="4">
    <source>
        <dbReference type="EMBL" id="CAB0034256.1"/>
    </source>
</evidence>
<feature type="repeat" description="ANK" evidence="3">
    <location>
        <begin position="388"/>
        <end position="421"/>
    </location>
</feature>